<dbReference type="Proteomes" id="UP001168821">
    <property type="component" value="Unassembled WGS sequence"/>
</dbReference>
<protein>
    <submittedName>
        <fullName evidence="1">Uncharacterized protein</fullName>
    </submittedName>
</protein>
<dbReference type="AlphaFoldDB" id="A0AA38IT88"/>
<proteinExistence type="predicted"/>
<evidence type="ECO:0000313" key="1">
    <source>
        <dbReference type="EMBL" id="KAJ3659487.1"/>
    </source>
</evidence>
<keyword evidence="2" id="KW-1185">Reference proteome</keyword>
<name>A0AA38IT88_9CUCU</name>
<evidence type="ECO:0000313" key="2">
    <source>
        <dbReference type="Proteomes" id="UP001168821"/>
    </source>
</evidence>
<dbReference type="EMBL" id="JALNTZ010000003">
    <property type="protein sequence ID" value="KAJ3659487.1"/>
    <property type="molecule type" value="Genomic_DNA"/>
</dbReference>
<reference evidence="1" key="1">
    <citation type="journal article" date="2023" name="G3 (Bethesda)">
        <title>Whole genome assemblies of Zophobas morio and Tenebrio molitor.</title>
        <authorList>
            <person name="Kaur S."/>
            <person name="Stinson S.A."/>
            <person name="diCenzo G.C."/>
        </authorList>
    </citation>
    <scope>NUCLEOTIDE SEQUENCE</scope>
    <source>
        <strain evidence="1">QUZm001</strain>
    </source>
</reference>
<accession>A0AA38IT88</accession>
<gene>
    <name evidence="1" type="ORF">Zmor_011175</name>
</gene>
<comment type="caution">
    <text evidence="1">The sequence shown here is derived from an EMBL/GenBank/DDBJ whole genome shotgun (WGS) entry which is preliminary data.</text>
</comment>
<organism evidence="1 2">
    <name type="scientific">Zophobas morio</name>
    <dbReference type="NCBI Taxonomy" id="2755281"/>
    <lineage>
        <taxon>Eukaryota</taxon>
        <taxon>Metazoa</taxon>
        <taxon>Ecdysozoa</taxon>
        <taxon>Arthropoda</taxon>
        <taxon>Hexapoda</taxon>
        <taxon>Insecta</taxon>
        <taxon>Pterygota</taxon>
        <taxon>Neoptera</taxon>
        <taxon>Endopterygota</taxon>
        <taxon>Coleoptera</taxon>
        <taxon>Polyphaga</taxon>
        <taxon>Cucujiformia</taxon>
        <taxon>Tenebrionidae</taxon>
        <taxon>Zophobas</taxon>
    </lineage>
</organism>
<sequence>MSLSDEVGAVVSENPFNPQVSLKTINVGEQLHESLRQIDGSKELLWLLGSEPERSEENLLHSVEKLLTSENYLNGPSKKQFLVQFFTKNESDVALGSAIFKKFGIDDDS</sequence>